<dbReference type="Proteomes" id="UP000697995">
    <property type="component" value="Unassembled WGS sequence"/>
</dbReference>
<proteinExistence type="predicted"/>
<dbReference type="InterPro" id="IPR018114">
    <property type="entry name" value="TRYPSIN_HIS"/>
</dbReference>
<reference evidence="3 4" key="1">
    <citation type="journal article" date="2020" name="Microorganisms">
        <title>Osmotic Adaptation and Compatible Solute Biosynthesis of Phototrophic Bacteria as Revealed from Genome Analyses.</title>
        <authorList>
            <person name="Imhoff J.F."/>
            <person name="Rahn T."/>
            <person name="Kunzel S."/>
            <person name="Keller A."/>
            <person name="Neulinger S.C."/>
        </authorList>
    </citation>
    <scope>NUCLEOTIDE SEQUENCE [LARGE SCALE GENOMIC DNA]</scope>
    <source>
        <strain evidence="3 4">DSM 15382</strain>
    </source>
</reference>
<feature type="domain" description="Peptidase S1" evidence="2">
    <location>
        <begin position="38"/>
        <end position="271"/>
    </location>
</feature>
<dbReference type="SUPFAM" id="SSF50494">
    <property type="entry name" value="Trypsin-like serine proteases"/>
    <property type="match status" value="1"/>
</dbReference>
<dbReference type="InterPro" id="IPR001254">
    <property type="entry name" value="Trypsin_dom"/>
</dbReference>
<dbReference type="PROSITE" id="PS50240">
    <property type="entry name" value="TRYPSIN_DOM"/>
    <property type="match status" value="1"/>
</dbReference>
<dbReference type="SUPFAM" id="SSF50370">
    <property type="entry name" value="Ricin B-like lectins"/>
    <property type="match status" value="1"/>
</dbReference>
<sequence>MKRCRHVLQSMLCIALALVAAALPAHADPPIGVRRDPLVAGQTVAPALLEELGLVTVVANGAFCSGAMLNAYWVLTAAHCVRSLDLPTPTAAPATVTVSPGWASAAFAVTRVEELFTATGLDLALIRTRLALPRRSMADLPEITARLNDRVPYVETFGAGLFAFARQAGGMDVPSQGDGQFRTGAFAVVGSEPGRIELTMPNGVMIGGGDSGGPSYVRVWRDPNQQQLGFRREIVGVASLCQTRRLRGHENDPGWAWVTQSNPCWIATAGPARAQIAQIIADTAPAPEEIPPPIFTGPLPPGGMDRSRALYSVWLDRPLVPAAMPSWTDPLAFTTCAPSPFVIVQQQAQGCPVQPAYEVWGYSSRTGWLMHMPSSACLRGVMDGSVRLGPCSGGPETVWDLSATPPGSATWTAVRNRAFDQCLAVVSPPSGGPTGPRLFIRQPELRLAPCDGTPRQAFTDVDSDWSRRNVR</sequence>
<accession>A0ABS1CTH2</accession>
<evidence type="ECO:0000256" key="1">
    <source>
        <dbReference type="SAM" id="SignalP"/>
    </source>
</evidence>
<protein>
    <recommendedName>
        <fullName evidence="2">Peptidase S1 domain-containing protein</fullName>
    </recommendedName>
</protein>
<dbReference type="Gene3D" id="2.80.10.50">
    <property type="match status" value="1"/>
</dbReference>
<name>A0ABS1CTH2_9PROT</name>
<dbReference type="PRINTS" id="PR00722">
    <property type="entry name" value="CHYMOTRYPSIN"/>
</dbReference>
<dbReference type="RefSeq" id="WP_133220952.1">
    <property type="nucleotide sequence ID" value="NZ_NRSG01000028.1"/>
</dbReference>
<feature type="signal peptide" evidence="1">
    <location>
        <begin position="1"/>
        <end position="27"/>
    </location>
</feature>
<dbReference type="Pfam" id="PF00089">
    <property type="entry name" value="Trypsin"/>
    <property type="match status" value="1"/>
</dbReference>
<dbReference type="PROSITE" id="PS00134">
    <property type="entry name" value="TRYPSIN_HIS"/>
    <property type="match status" value="1"/>
</dbReference>
<gene>
    <name evidence="3" type="ORF">CKO45_05975</name>
</gene>
<dbReference type="InterPro" id="IPR043504">
    <property type="entry name" value="Peptidase_S1_PA_chymotrypsin"/>
</dbReference>
<keyword evidence="1" id="KW-0732">Signal</keyword>
<evidence type="ECO:0000313" key="4">
    <source>
        <dbReference type="Proteomes" id="UP000697995"/>
    </source>
</evidence>
<dbReference type="InterPro" id="IPR001314">
    <property type="entry name" value="Peptidase_S1A"/>
</dbReference>
<dbReference type="InterPro" id="IPR009003">
    <property type="entry name" value="Peptidase_S1_PA"/>
</dbReference>
<evidence type="ECO:0000259" key="2">
    <source>
        <dbReference type="PROSITE" id="PS50240"/>
    </source>
</evidence>
<feature type="chain" id="PRO_5046187851" description="Peptidase S1 domain-containing protein" evidence="1">
    <location>
        <begin position="28"/>
        <end position="471"/>
    </location>
</feature>
<organism evidence="3 4">
    <name type="scientific">Paracraurococcus ruber</name>
    <dbReference type="NCBI Taxonomy" id="77675"/>
    <lineage>
        <taxon>Bacteria</taxon>
        <taxon>Pseudomonadati</taxon>
        <taxon>Pseudomonadota</taxon>
        <taxon>Alphaproteobacteria</taxon>
        <taxon>Acetobacterales</taxon>
        <taxon>Roseomonadaceae</taxon>
        <taxon>Paracraurococcus</taxon>
    </lineage>
</organism>
<dbReference type="Gene3D" id="2.40.10.10">
    <property type="entry name" value="Trypsin-like serine proteases"/>
    <property type="match status" value="2"/>
</dbReference>
<evidence type="ECO:0000313" key="3">
    <source>
        <dbReference type="EMBL" id="MBK1657776.1"/>
    </source>
</evidence>
<keyword evidence="4" id="KW-1185">Reference proteome</keyword>
<dbReference type="InterPro" id="IPR035992">
    <property type="entry name" value="Ricin_B-like_lectins"/>
</dbReference>
<comment type="caution">
    <text evidence="3">The sequence shown here is derived from an EMBL/GenBank/DDBJ whole genome shotgun (WGS) entry which is preliminary data.</text>
</comment>
<dbReference type="EMBL" id="NRSG01000028">
    <property type="protein sequence ID" value="MBK1657776.1"/>
    <property type="molecule type" value="Genomic_DNA"/>
</dbReference>